<reference evidence="2 3" key="1">
    <citation type="journal article" date="2007" name="Virus Genes">
        <title>Genome sequence of Leucania seperata nucleopolyhedrovirus.</title>
        <authorList>
            <person name="Xiao H."/>
            <person name="Qi Y."/>
        </authorList>
    </citation>
    <scope>NUCLEOTIDE SEQUENCE [LARGE SCALE GENOMIC DNA]</scope>
    <source>
        <strain evidence="2 3">AH1</strain>
    </source>
</reference>
<dbReference type="SUPFAM" id="SSF51283">
    <property type="entry name" value="dUTPase-like"/>
    <property type="match status" value="1"/>
</dbReference>
<dbReference type="KEGG" id="vg:5176276"/>
<name>Q0IL02_NPVLS</name>
<sequence length="156" mass="18211">MTPFEWSETNEKPSDGIAETDTNRLVYRLIGKNTFQPKQRGDSLQFDLRTPLTVWLPPFRKTIIDMDLQITLPTKCRALITSNRTLVSNKRVSVYFSDRIVGGRPTRIRAFLYNDSDVSRRLVKGDRVCKLQVYNSNKHDRNVSIIYDLDKHDEDF</sequence>
<dbReference type="EMBL" id="AY394490">
    <property type="protein sequence ID" value="AAR28881.1"/>
    <property type="molecule type" value="Genomic_DNA"/>
</dbReference>
<proteinExistence type="predicted"/>
<evidence type="ECO:0000313" key="2">
    <source>
        <dbReference type="EMBL" id="AAR28881.1"/>
    </source>
</evidence>
<dbReference type="InterPro" id="IPR029054">
    <property type="entry name" value="dUTPase-like"/>
</dbReference>
<evidence type="ECO:0000313" key="3">
    <source>
        <dbReference type="Proteomes" id="UP000201737"/>
    </source>
</evidence>
<keyword evidence="3" id="KW-1185">Reference proteome</keyword>
<evidence type="ECO:0000259" key="1">
    <source>
        <dbReference type="Pfam" id="PF00692"/>
    </source>
</evidence>
<dbReference type="Proteomes" id="UP000201737">
    <property type="component" value="Segment"/>
</dbReference>
<dbReference type="GeneID" id="5176276"/>
<dbReference type="InterPro" id="IPR036157">
    <property type="entry name" value="dUTPase-like_sf"/>
</dbReference>
<protein>
    <submittedName>
        <fullName evidence="2">dUTPase</fullName>
    </submittedName>
</protein>
<organism evidence="2 3">
    <name type="scientific">Leucania separata nucleopolyhedrovirus</name>
    <name type="common">LsNPV</name>
    <dbReference type="NCBI Taxonomy" id="1307956"/>
    <lineage>
        <taxon>Viruses</taxon>
        <taxon>Viruses incertae sedis</taxon>
        <taxon>Naldaviricetes</taxon>
        <taxon>Lefavirales</taxon>
        <taxon>Baculoviridae</taxon>
        <taxon>Alphabaculovirus</taxon>
        <taxon>Alphabaculovirus leseparatae</taxon>
    </lineage>
</organism>
<feature type="domain" description="dUTPase-like" evidence="1">
    <location>
        <begin position="39"/>
        <end position="138"/>
    </location>
</feature>
<dbReference type="RefSeq" id="YP_758414.1">
    <property type="nucleotide sequence ID" value="NC_008348.1"/>
</dbReference>
<dbReference type="Pfam" id="PF00692">
    <property type="entry name" value="dUTPase"/>
    <property type="match status" value="1"/>
</dbReference>
<reference evidence="2 3" key="2">
    <citation type="journal article" date="2007" name="Virus Res.">
        <title>P13 of Leucania separata multiple nuclear polyhedrosis virus affected the polyhedra and budded virions yields of AcMNPV.</title>
        <authorList>
            <person name="Du E.Q."/>
            <person name="Yan F."/>
            <person name="Jin W.X."/>
            <person name="Lu N."/>
            <person name="Xiao H.Z."/>
            <person name="Lu S.Y."/>
            <person name="Qi Y.P."/>
        </authorList>
    </citation>
    <scope>NUCLEOTIDE SEQUENCE [LARGE SCALE GENOMIC DNA]</scope>
    <source>
        <strain evidence="2 3">AH1</strain>
    </source>
</reference>
<accession>Q0IL02</accession>
<dbReference type="Gene3D" id="2.70.40.10">
    <property type="match status" value="1"/>
</dbReference>
<organismHost>
    <name type="scientific">Lepidoptera</name>
    <name type="common">moths &amp; butterflies</name>
    <dbReference type="NCBI Taxonomy" id="7088"/>
</organismHost>